<protein>
    <submittedName>
        <fullName evidence="14">FAD-dependent oxidoreductase</fullName>
    </submittedName>
</protein>
<dbReference type="RefSeq" id="WP_131572448.1">
    <property type="nucleotide sequence ID" value="NZ_CBCSAJ010000001.1"/>
</dbReference>
<dbReference type="PANTHER" id="PTHR43014:SF2">
    <property type="entry name" value="MERCURIC REDUCTASE"/>
    <property type="match status" value="1"/>
</dbReference>
<feature type="transmembrane region" description="Helical" evidence="10">
    <location>
        <begin position="47"/>
        <end position="71"/>
    </location>
</feature>
<feature type="transmembrane region" description="Helical" evidence="10">
    <location>
        <begin position="131"/>
        <end position="152"/>
    </location>
</feature>
<keyword evidence="10" id="KW-1133">Transmembrane helix</keyword>
<accession>A0ABW4E2N1</accession>
<evidence type="ECO:0000256" key="6">
    <source>
        <dbReference type="ARBA" id="ARBA00023002"/>
    </source>
</evidence>
<feature type="domain" description="Pyridine nucleotide-disulphide oxidoreductase dimerisation" evidence="11">
    <location>
        <begin position="582"/>
        <end position="688"/>
    </location>
</feature>
<keyword evidence="10" id="KW-0812">Transmembrane</keyword>
<evidence type="ECO:0000313" key="15">
    <source>
        <dbReference type="Proteomes" id="UP001597302"/>
    </source>
</evidence>
<evidence type="ECO:0000256" key="4">
    <source>
        <dbReference type="ARBA" id="ARBA00022827"/>
    </source>
</evidence>
<dbReference type="SUPFAM" id="SSF51905">
    <property type="entry name" value="FAD/NAD(P)-binding domain"/>
    <property type="match status" value="1"/>
</dbReference>
<dbReference type="Gene3D" id="3.30.390.30">
    <property type="match status" value="1"/>
</dbReference>
<dbReference type="Pfam" id="PF09335">
    <property type="entry name" value="VTT_dom"/>
    <property type="match status" value="1"/>
</dbReference>
<dbReference type="InterPro" id="IPR004099">
    <property type="entry name" value="Pyr_nucl-diS_OxRdtase_dimer"/>
</dbReference>
<dbReference type="InterPro" id="IPR016156">
    <property type="entry name" value="FAD/NAD-linked_Rdtase_dimer_sf"/>
</dbReference>
<comment type="similarity">
    <text evidence="2 9">Belongs to the class-I pyridine nucleotide-disulfide oxidoreductase family.</text>
</comment>
<evidence type="ECO:0000256" key="1">
    <source>
        <dbReference type="ARBA" id="ARBA00001974"/>
    </source>
</evidence>
<keyword evidence="4 9" id="KW-0274">FAD</keyword>
<name>A0ABW4E2N1_9RHOB</name>
<evidence type="ECO:0000259" key="12">
    <source>
        <dbReference type="Pfam" id="PF07992"/>
    </source>
</evidence>
<dbReference type="InterPro" id="IPR023753">
    <property type="entry name" value="FAD/NAD-binding_dom"/>
</dbReference>
<keyword evidence="3 9" id="KW-0285">Flavoprotein</keyword>
<keyword evidence="10" id="KW-0472">Membrane</keyword>
<gene>
    <name evidence="14" type="ORF">ACFQ5P_15725</name>
</gene>
<keyword evidence="6 9" id="KW-0560">Oxidoreductase</keyword>
<evidence type="ECO:0000256" key="7">
    <source>
        <dbReference type="ARBA" id="ARBA00023157"/>
    </source>
</evidence>
<feature type="transmembrane region" description="Helical" evidence="10">
    <location>
        <begin position="237"/>
        <end position="255"/>
    </location>
</feature>
<dbReference type="PANTHER" id="PTHR43014">
    <property type="entry name" value="MERCURIC REDUCTASE"/>
    <property type="match status" value="1"/>
</dbReference>
<dbReference type="Proteomes" id="UP001597302">
    <property type="component" value="Unassembled WGS sequence"/>
</dbReference>
<keyword evidence="5" id="KW-0521">NADP</keyword>
<dbReference type="InterPro" id="IPR036188">
    <property type="entry name" value="FAD/NAD-bd_sf"/>
</dbReference>
<dbReference type="Pfam" id="PF07992">
    <property type="entry name" value="Pyr_redox_2"/>
    <property type="match status" value="1"/>
</dbReference>
<feature type="domain" description="FAD/NAD(P)-binding" evidence="12">
    <location>
        <begin position="237"/>
        <end position="560"/>
    </location>
</feature>
<evidence type="ECO:0000256" key="10">
    <source>
        <dbReference type="SAM" id="Phobius"/>
    </source>
</evidence>
<evidence type="ECO:0000256" key="5">
    <source>
        <dbReference type="ARBA" id="ARBA00022857"/>
    </source>
</evidence>
<dbReference type="Gene3D" id="3.50.50.60">
    <property type="entry name" value="FAD/NAD(P)-binding domain"/>
    <property type="match status" value="2"/>
</dbReference>
<evidence type="ECO:0000256" key="2">
    <source>
        <dbReference type="ARBA" id="ARBA00007532"/>
    </source>
</evidence>
<evidence type="ECO:0000313" key="14">
    <source>
        <dbReference type="EMBL" id="MFD1482745.1"/>
    </source>
</evidence>
<dbReference type="EMBL" id="JBHTOQ010000036">
    <property type="protein sequence ID" value="MFD1482745.1"/>
    <property type="molecule type" value="Genomic_DNA"/>
</dbReference>
<feature type="transmembrane region" description="Helical" evidence="10">
    <location>
        <begin position="78"/>
        <end position="107"/>
    </location>
</feature>
<dbReference type="PRINTS" id="PR00411">
    <property type="entry name" value="PNDRDTASEI"/>
</dbReference>
<comment type="cofactor">
    <cofactor evidence="1">
        <name>FAD</name>
        <dbReference type="ChEBI" id="CHEBI:57692"/>
    </cofactor>
</comment>
<keyword evidence="15" id="KW-1185">Reference proteome</keyword>
<evidence type="ECO:0000256" key="8">
    <source>
        <dbReference type="ARBA" id="ARBA00023284"/>
    </source>
</evidence>
<feature type="transmembrane region" description="Helical" evidence="10">
    <location>
        <begin position="159"/>
        <end position="178"/>
    </location>
</feature>
<dbReference type="InterPro" id="IPR032816">
    <property type="entry name" value="VTT_dom"/>
</dbReference>
<reference evidence="15" key="1">
    <citation type="journal article" date="2019" name="Int. J. Syst. Evol. Microbiol.">
        <title>The Global Catalogue of Microorganisms (GCM) 10K type strain sequencing project: providing services to taxonomists for standard genome sequencing and annotation.</title>
        <authorList>
            <consortium name="The Broad Institute Genomics Platform"/>
            <consortium name="The Broad Institute Genome Sequencing Center for Infectious Disease"/>
            <person name="Wu L."/>
            <person name="Ma J."/>
        </authorList>
    </citation>
    <scope>NUCLEOTIDE SEQUENCE [LARGE SCALE GENOMIC DNA]</scope>
    <source>
        <strain evidence="15">CCM 8875</strain>
    </source>
</reference>
<sequence length="716" mass="76954">MKKPVLMIVVAGLVLAALWLLAGRDMDLQSLRSVLVRIDAVQQQNPLTVAALFALAYVVVAALSLPIAVWLTLAGGALFGFWAGLLIVSFASAIGATLACLAARYLLRDWVRGRLGARAQGIEAGLARDGAFFLFSLRLIPVVPFFAVNLLMGLTGIRAWTFYWVSQIGMLAGTAVYVNAGTQLAGLDSLSGIVSPPLLASFAALAVFPWLARAALGLWQRRRVYAGWTRPRRYDRNLVVIGAGSAGLVSAYIAAATKARVTLVEAGEMGGDCLNYGCVPSKALIRSATLAHQMRHAGQWGLTDSSPQIPFRAVMDRIQRIIADIAPHDSVARYTALGVEVLRGHARLIDPWTVAITAADGRVQRLTTRAIIIATGARPLLPPLPGLDLVDPLTSDTLWTRLQGQDHAPRRLVVLGGGPVGCELAQAFARLGSGVTQIEAAPRLMMREDPDASDLVTASIRADGVTVLTGHRAARCGIDEHGKWIEVDQDGATHRIPFDQIIVAVGRSARLTGFGLQELGIASDRTIGTNDYLQTRFPNILAAGDVAGPFQFTHVASHQAWFASVNALFGPLKTFKADYRVIPRATFTAPEVARVGLSEAEARDQGIAVEVTRFDLAGLDRAITDGAARGFVKVLTAPARDRILGVTIVGDHAGDLIAEFVLAMKHGLGLNKLLATIHIYPTWAEANKAVAGQWRRAHLNPRLLAIVRRFHDWRRG</sequence>
<dbReference type="PROSITE" id="PS00076">
    <property type="entry name" value="PYRIDINE_REDOX_1"/>
    <property type="match status" value="1"/>
</dbReference>
<dbReference type="InterPro" id="IPR012999">
    <property type="entry name" value="Pyr_OxRdtase_I_AS"/>
</dbReference>
<proteinExistence type="inferred from homology"/>
<keyword evidence="8 9" id="KW-0676">Redox-active center</keyword>
<organism evidence="14 15">
    <name type="scientific">Paracoccus nototheniae</name>
    <dbReference type="NCBI Taxonomy" id="2489002"/>
    <lineage>
        <taxon>Bacteria</taxon>
        <taxon>Pseudomonadati</taxon>
        <taxon>Pseudomonadota</taxon>
        <taxon>Alphaproteobacteria</taxon>
        <taxon>Rhodobacterales</taxon>
        <taxon>Paracoccaceae</taxon>
        <taxon>Paracoccus</taxon>
    </lineage>
</organism>
<feature type="transmembrane region" description="Helical" evidence="10">
    <location>
        <begin position="198"/>
        <end position="216"/>
    </location>
</feature>
<keyword evidence="7" id="KW-1015">Disulfide bond</keyword>
<feature type="domain" description="VTT" evidence="13">
    <location>
        <begin position="69"/>
        <end position="182"/>
    </location>
</feature>
<evidence type="ECO:0000256" key="9">
    <source>
        <dbReference type="RuleBase" id="RU003691"/>
    </source>
</evidence>
<evidence type="ECO:0000256" key="3">
    <source>
        <dbReference type="ARBA" id="ARBA00022630"/>
    </source>
</evidence>
<dbReference type="SUPFAM" id="SSF55424">
    <property type="entry name" value="FAD/NAD-linked reductases, dimerisation (C-terminal) domain"/>
    <property type="match status" value="1"/>
</dbReference>
<dbReference type="Pfam" id="PF02852">
    <property type="entry name" value="Pyr_redox_dim"/>
    <property type="match status" value="1"/>
</dbReference>
<evidence type="ECO:0000259" key="11">
    <source>
        <dbReference type="Pfam" id="PF02852"/>
    </source>
</evidence>
<comment type="caution">
    <text evidence="14">The sequence shown here is derived from an EMBL/GenBank/DDBJ whole genome shotgun (WGS) entry which is preliminary data.</text>
</comment>
<evidence type="ECO:0000259" key="13">
    <source>
        <dbReference type="Pfam" id="PF09335"/>
    </source>
</evidence>
<dbReference type="PRINTS" id="PR00368">
    <property type="entry name" value="FADPNR"/>
</dbReference>